<dbReference type="Proteomes" id="UP000000366">
    <property type="component" value="Chromosome"/>
</dbReference>
<organism evidence="2 3">
    <name type="scientific">Methylibium petroleiphilum (strain ATCC BAA-1232 / LMG 22953 / PM1)</name>
    <dbReference type="NCBI Taxonomy" id="420662"/>
    <lineage>
        <taxon>Bacteria</taxon>
        <taxon>Pseudomonadati</taxon>
        <taxon>Pseudomonadota</taxon>
        <taxon>Betaproteobacteria</taxon>
        <taxon>Burkholderiales</taxon>
        <taxon>Sphaerotilaceae</taxon>
        <taxon>Methylibium</taxon>
    </lineage>
</organism>
<evidence type="ECO:0000259" key="1">
    <source>
        <dbReference type="Pfam" id="PF01522"/>
    </source>
</evidence>
<reference evidence="2 3" key="1">
    <citation type="journal article" date="2007" name="J. Bacteriol.">
        <title>Whole-genome analysis of the methyl tert-butyl ether-degrading beta-proteobacterium Methylibium petroleiphilum PM1.</title>
        <authorList>
            <person name="Kane S.R."/>
            <person name="Chakicherla A.Y."/>
            <person name="Chain P.S.G."/>
            <person name="Schmidt R."/>
            <person name="Shin M.W."/>
            <person name="Legler T.C."/>
            <person name="Scow K.M."/>
            <person name="Larimer F.W."/>
            <person name="Lucas S.M."/>
            <person name="Richardson P.M."/>
            <person name="Hristova K.R."/>
        </authorList>
    </citation>
    <scope>NUCLEOTIDE SEQUENCE [LARGE SCALE GENOMIC DNA]</scope>
    <source>
        <strain evidence="3">ATCC BAA-1232 / LMG 22953 / PM1</strain>
    </source>
</reference>
<dbReference type="AlphaFoldDB" id="A2SEN4"/>
<dbReference type="HOGENOM" id="CLU_1037505_0_0_4"/>
<name>A2SEN4_METPP</name>
<accession>A2SEN4</accession>
<proteinExistence type="predicted"/>
<dbReference type="EMBL" id="CP000555">
    <property type="protein sequence ID" value="ABM94023.1"/>
    <property type="molecule type" value="Genomic_DNA"/>
</dbReference>
<dbReference type="KEGG" id="mpt:Mpe_A1062"/>
<dbReference type="eggNOG" id="COG0726">
    <property type="taxonomic scope" value="Bacteria"/>
</dbReference>
<dbReference type="GO" id="GO:0016810">
    <property type="term" value="F:hydrolase activity, acting on carbon-nitrogen (but not peptide) bonds"/>
    <property type="evidence" value="ECO:0007669"/>
    <property type="project" value="InterPro"/>
</dbReference>
<feature type="domain" description="NodB homology" evidence="1">
    <location>
        <begin position="38"/>
        <end position="151"/>
    </location>
</feature>
<protein>
    <recommendedName>
        <fullName evidence="1">NodB homology domain-containing protein</fullName>
    </recommendedName>
</protein>
<gene>
    <name evidence="2" type="ordered locus">Mpe_A1062</name>
</gene>
<dbReference type="GO" id="GO:0005975">
    <property type="term" value="P:carbohydrate metabolic process"/>
    <property type="evidence" value="ECO:0007669"/>
    <property type="project" value="InterPro"/>
</dbReference>
<dbReference type="InterPro" id="IPR002509">
    <property type="entry name" value="NODB_dom"/>
</dbReference>
<dbReference type="RefSeq" id="WP_011828660.1">
    <property type="nucleotide sequence ID" value="NC_008825.1"/>
</dbReference>
<dbReference type="SUPFAM" id="SSF88713">
    <property type="entry name" value="Glycoside hydrolase/deacetylase"/>
    <property type="match status" value="1"/>
</dbReference>
<dbReference type="Pfam" id="PF01522">
    <property type="entry name" value="Polysacc_deac_1"/>
    <property type="match status" value="1"/>
</dbReference>
<evidence type="ECO:0000313" key="3">
    <source>
        <dbReference type="Proteomes" id="UP000000366"/>
    </source>
</evidence>
<keyword evidence="3" id="KW-1185">Reference proteome</keyword>
<evidence type="ECO:0000313" key="2">
    <source>
        <dbReference type="EMBL" id="ABM94023.1"/>
    </source>
</evidence>
<dbReference type="Gene3D" id="3.20.20.370">
    <property type="entry name" value="Glycoside hydrolase/deacetylase"/>
    <property type="match status" value="1"/>
</dbReference>
<dbReference type="CDD" id="cd10967">
    <property type="entry name" value="CE4_GLA_like_6s"/>
    <property type="match status" value="1"/>
</dbReference>
<dbReference type="InterPro" id="IPR011330">
    <property type="entry name" value="Glyco_hydro/deAcase_b/a-brl"/>
</dbReference>
<sequence>MNRIVNAIKGRLPAHFADRMEERIGGLRDFERLESHDSSALTITCDDSARRDQDIVSVLDSQNLKGVISVSPDLVGTDGFLDYAALRDMQAGGHELAFHGNDHSPFTDIHPLRKLTDSVAEGLSRLQDQGLSTQTVVYPCGNNNRRIRQALAPFFRAGVSTWFGVNSGKRINRYSIRRVPFGAYASQHAPSEHWYRDMIDVALREPRWIILMLHPGSTEHTPDHTAMLQRLTQYALERGLPIRSVSEHLDTLQPEPVRGNDHFQAGVS</sequence>
<dbReference type="STRING" id="420662.Mpe_A1062"/>